<dbReference type="InterPro" id="IPR000524">
    <property type="entry name" value="Tscrpt_reg_HTH_GntR"/>
</dbReference>
<dbReference type="InterPro" id="IPR011711">
    <property type="entry name" value="GntR_C"/>
</dbReference>
<dbReference type="Gene3D" id="1.10.10.10">
    <property type="entry name" value="Winged helix-like DNA-binding domain superfamily/Winged helix DNA-binding domain"/>
    <property type="match status" value="1"/>
</dbReference>
<dbReference type="GO" id="GO:0003700">
    <property type="term" value="F:DNA-binding transcription factor activity"/>
    <property type="evidence" value="ECO:0007669"/>
    <property type="project" value="InterPro"/>
</dbReference>
<protein>
    <submittedName>
        <fullName evidence="5">GntR family transcriptional regulator</fullName>
    </submittedName>
</protein>
<accession>A0A8J6PKN0</accession>
<dbReference type="Pfam" id="PF07729">
    <property type="entry name" value="FCD"/>
    <property type="match status" value="1"/>
</dbReference>
<dbReference type="PANTHER" id="PTHR43537">
    <property type="entry name" value="TRANSCRIPTIONAL REGULATOR, GNTR FAMILY"/>
    <property type="match status" value="1"/>
</dbReference>
<keyword evidence="6" id="KW-1185">Reference proteome</keyword>
<dbReference type="PANTHER" id="PTHR43537:SF6">
    <property type="entry name" value="HTH-TYPE TRANSCRIPTIONAL REPRESSOR RSPR"/>
    <property type="match status" value="1"/>
</dbReference>
<evidence type="ECO:0000256" key="3">
    <source>
        <dbReference type="ARBA" id="ARBA00023163"/>
    </source>
</evidence>
<evidence type="ECO:0000259" key="4">
    <source>
        <dbReference type="PROSITE" id="PS50949"/>
    </source>
</evidence>
<dbReference type="AlphaFoldDB" id="A0A8J6PKN0"/>
<keyword evidence="3" id="KW-0804">Transcription</keyword>
<dbReference type="RefSeq" id="WP_188165521.1">
    <property type="nucleotide sequence ID" value="NZ_JACVVX010000004.1"/>
</dbReference>
<keyword evidence="2" id="KW-0238">DNA-binding</keyword>
<reference evidence="5" key="1">
    <citation type="submission" date="2020-09" db="EMBL/GenBank/DDBJ databases">
        <title>Genome seq and assembly of Tianweitania sp.</title>
        <authorList>
            <person name="Chhetri G."/>
        </authorList>
    </citation>
    <scope>NUCLEOTIDE SEQUENCE</scope>
    <source>
        <strain evidence="5">Rool2</strain>
    </source>
</reference>
<dbReference type="SUPFAM" id="SSF46785">
    <property type="entry name" value="Winged helix' DNA-binding domain"/>
    <property type="match status" value="1"/>
</dbReference>
<dbReference type="InterPro" id="IPR008920">
    <property type="entry name" value="TF_FadR/GntR_C"/>
</dbReference>
<evidence type="ECO:0000256" key="2">
    <source>
        <dbReference type="ARBA" id="ARBA00023125"/>
    </source>
</evidence>
<dbReference type="SMART" id="SM00895">
    <property type="entry name" value="FCD"/>
    <property type="match status" value="1"/>
</dbReference>
<dbReference type="GO" id="GO:0003677">
    <property type="term" value="F:DNA binding"/>
    <property type="evidence" value="ECO:0007669"/>
    <property type="project" value="UniProtKB-KW"/>
</dbReference>
<name>A0A8J6PKN0_9HYPH</name>
<dbReference type="PROSITE" id="PS50949">
    <property type="entry name" value="HTH_GNTR"/>
    <property type="match status" value="1"/>
</dbReference>
<dbReference type="SMART" id="SM00345">
    <property type="entry name" value="HTH_GNTR"/>
    <property type="match status" value="1"/>
</dbReference>
<dbReference type="CDD" id="cd07377">
    <property type="entry name" value="WHTH_GntR"/>
    <property type="match status" value="1"/>
</dbReference>
<dbReference type="Pfam" id="PF00392">
    <property type="entry name" value="GntR"/>
    <property type="match status" value="1"/>
</dbReference>
<gene>
    <name evidence="5" type="ORF">ICI42_15790</name>
</gene>
<proteinExistence type="predicted"/>
<keyword evidence="1" id="KW-0805">Transcription regulation</keyword>
<feature type="domain" description="HTH gntR-type" evidence="4">
    <location>
        <begin position="22"/>
        <end position="89"/>
    </location>
</feature>
<evidence type="ECO:0000313" key="5">
    <source>
        <dbReference type="EMBL" id="MBD0416118.1"/>
    </source>
</evidence>
<dbReference type="EMBL" id="JACVVX010000004">
    <property type="protein sequence ID" value="MBD0416118.1"/>
    <property type="molecule type" value="Genomic_DNA"/>
</dbReference>
<dbReference type="InterPro" id="IPR036390">
    <property type="entry name" value="WH_DNA-bd_sf"/>
</dbReference>
<evidence type="ECO:0000256" key="1">
    <source>
        <dbReference type="ARBA" id="ARBA00023015"/>
    </source>
</evidence>
<evidence type="ECO:0000313" key="6">
    <source>
        <dbReference type="Proteomes" id="UP000643405"/>
    </source>
</evidence>
<dbReference type="SUPFAM" id="SSF48008">
    <property type="entry name" value="GntR ligand-binding domain-like"/>
    <property type="match status" value="1"/>
</dbReference>
<comment type="caution">
    <text evidence="5">The sequence shown here is derived from an EMBL/GenBank/DDBJ whole genome shotgun (WGS) entry which is preliminary data.</text>
</comment>
<organism evidence="5 6">
    <name type="scientific">Oryzicola mucosus</name>
    <dbReference type="NCBI Taxonomy" id="2767425"/>
    <lineage>
        <taxon>Bacteria</taxon>
        <taxon>Pseudomonadati</taxon>
        <taxon>Pseudomonadota</taxon>
        <taxon>Alphaproteobacteria</taxon>
        <taxon>Hyphomicrobiales</taxon>
        <taxon>Phyllobacteriaceae</taxon>
        <taxon>Oryzicola</taxon>
    </lineage>
</organism>
<sequence>MRIVTSPSSGLLLDGSSVRQKDPIAPQALSILRAAIVDLRLPPGEALSEKDIAGRFGVSRQPVREAFIKLAELGLVEIRPSRGTYVTKISVRDVANARFVREAIECDIVAAAARLASKSDIARLRELIAEQAAAASESDHQRFSERDEAFHHAIAQIVDCDFAWRTVETARFHTDRVRLLSLPGASPLNTLIKQHTQVVDAVEAREPDQARTAMRRHLREILLALPLIAEAHPDYFSDTELPAHTPADA</sequence>
<dbReference type="Gene3D" id="1.20.120.530">
    <property type="entry name" value="GntR ligand-binding domain-like"/>
    <property type="match status" value="1"/>
</dbReference>
<dbReference type="Proteomes" id="UP000643405">
    <property type="component" value="Unassembled WGS sequence"/>
</dbReference>
<dbReference type="PRINTS" id="PR00035">
    <property type="entry name" value="HTHGNTR"/>
</dbReference>
<dbReference type="InterPro" id="IPR036388">
    <property type="entry name" value="WH-like_DNA-bd_sf"/>
</dbReference>